<keyword evidence="8 13" id="KW-0812">Transmembrane</keyword>
<dbReference type="Gene3D" id="1.20.1280.290">
    <property type="match status" value="1"/>
</dbReference>
<comment type="caution">
    <text evidence="14">The sequence shown here is derived from an EMBL/GenBank/DDBJ whole genome shotgun (WGS) entry which is preliminary data.</text>
</comment>
<evidence type="ECO:0000313" key="15">
    <source>
        <dbReference type="Proteomes" id="UP000602510"/>
    </source>
</evidence>
<dbReference type="GO" id="GO:0000139">
    <property type="term" value="C:Golgi membrane"/>
    <property type="evidence" value="ECO:0007669"/>
    <property type="project" value="UniProtKB-SubCell"/>
</dbReference>
<evidence type="ECO:0000256" key="8">
    <source>
        <dbReference type="ARBA" id="ARBA00022692"/>
    </source>
</evidence>
<evidence type="ECO:0000256" key="4">
    <source>
        <dbReference type="ARBA" id="ARBA00021741"/>
    </source>
</evidence>
<dbReference type="InterPro" id="IPR047664">
    <property type="entry name" value="SWEET"/>
</dbReference>
<dbReference type="PANTHER" id="PTHR10791:SF30">
    <property type="entry name" value="SUGAR TRANSPORTER SWEET1"/>
    <property type="match status" value="1"/>
</dbReference>
<evidence type="ECO:0000256" key="11">
    <source>
        <dbReference type="ARBA" id="ARBA00023034"/>
    </source>
</evidence>
<comment type="similarity">
    <text evidence="3">Belongs to the SWEET sugar transporter family.</text>
</comment>
<evidence type="ECO:0000256" key="13">
    <source>
        <dbReference type="SAM" id="Phobius"/>
    </source>
</evidence>
<evidence type="ECO:0000256" key="12">
    <source>
        <dbReference type="ARBA" id="ARBA00023136"/>
    </source>
</evidence>
<keyword evidence="15" id="KW-1185">Reference proteome</keyword>
<evidence type="ECO:0000256" key="7">
    <source>
        <dbReference type="ARBA" id="ARBA00022597"/>
    </source>
</evidence>
<evidence type="ECO:0000256" key="5">
    <source>
        <dbReference type="ARBA" id="ARBA00022448"/>
    </source>
</evidence>
<organism evidence="14 15">
    <name type="scientific">Phytophthora infestans</name>
    <name type="common">Potato late blight agent</name>
    <name type="synonym">Botrytis infestans</name>
    <dbReference type="NCBI Taxonomy" id="4787"/>
    <lineage>
        <taxon>Eukaryota</taxon>
        <taxon>Sar</taxon>
        <taxon>Stramenopiles</taxon>
        <taxon>Oomycota</taxon>
        <taxon>Peronosporomycetes</taxon>
        <taxon>Peronosporales</taxon>
        <taxon>Peronosporaceae</taxon>
        <taxon>Phytophthora</taxon>
    </lineage>
</organism>
<feature type="transmembrane region" description="Helical" evidence="13">
    <location>
        <begin position="57"/>
        <end position="77"/>
    </location>
</feature>
<evidence type="ECO:0000256" key="1">
    <source>
        <dbReference type="ARBA" id="ARBA00004651"/>
    </source>
</evidence>
<evidence type="ECO:0000313" key="14">
    <source>
        <dbReference type="EMBL" id="KAF4028934.1"/>
    </source>
</evidence>
<keyword evidence="6" id="KW-1003">Cell membrane</keyword>
<dbReference type="FunFam" id="1.20.1280.290:FF:000004">
    <property type="entry name" value="Sugar transporter SWEET"/>
    <property type="match status" value="1"/>
</dbReference>
<proteinExistence type="inferred from homology"/>
<dbReference type="Pfam" id="PF03083">
    <property type="entry name" value="MtN3_slv"/>
    <property type="match status" value="1"/>
</dbReference>
<keyword evidence="11" id="KW-0333">Golgi apparatus</keyword>
<dbReference type="PANTHER" id="PTHR10791">
    <property type="entry name" value="RAG1-ACTIVATING PROTEIN 1"/>
    <property type="match status" value="1"/>
</dbReference>
<keyword evidence="7" id="KW-0762">Sugar transport</keyword>
<evidence type="ECO:0000256" key="10">
    <source>
        <dbReference type="ARBA" id="ARBA00022989"/>
    </source>
</evidence>
<dbReference type="EMBL" id="WSZM01000923">
    <property type="protein sequence ID" value="KAF4028934.1"/>
    <property type="molecule type" value="Genomic_DNA"/>
</dbReference>
<evidence type="ECO:0000256" key="6">
    <source>
        <dbReference type="ARBA" id="ARBA00022475"/>
    </source>
</evidence>
<feature type="transmembrane region" description="Helical" evidence="13">
    <location>
        <begin position="25"/>
        <end position="45"/>
    </location>
</feature>
<gene>
    <name evidence="14" type="ORF">GN244_ATG19359</name>
</gene>
<protein>
    <recommendedName>
        <fullName evidence="4">Sugar transporter SWEET1</fullName>
    </recommendedName>
</protein>
<keyword evidence="9" id="KW-0677">Repeat</keyword>
<keyword evidence="12 13" id="KW-0472">Membrane</keyword>
<evidence type="ECO:0000256" key="2">
    <source>
        <dbReference type="ARBA" id="ARBA00004653"/>
    </source>
</evidence>
<keyword evidence="10 13" id="KW-1133">Transmembrane helix</keyword>
<name>A0A833SLR2_PHYIN</name>
<reference evidence="14" key="1">
    <citation type="submission" date="2020-04" db="EMBL/GenBank/DDBJ databases">
        <title>Hybrid Assembly of Korean Phytophthora infestans isolates.</title>
        <authorList>
            <person name="Prokchorchik M."/>
            <person name="Lee Y."/>
            <person name="Seo J."/>
            <person name="Cho J.-H."/>
            <person name="Park Y.-E."/>
            <person name="Jang D.-C."/>
            <person name="Im J.-S."/>
            <person name="Choi J.-G."/>
            <person name="Park H.-J."/>
            <person name="Lee G.-B."/>
            <person name="Lee Y.-G."/>
            <person name="Hong S.-Y."/>
            <person name="Cho K."/>
            <person name="Sohn K.H."/>
        </authorList>
    </citation>
    <scope>NUCLEOTIDE SEQUENCE</scope>
    <source>
        <strain evidence="14">KR_1_A1</strain>
    </source>
</reference>
<dbReference type="AlphaFoldDB" id="A0A833SLR2"/>
<comment type="subcellular location">
    <subcellularLocation>
        <location evidence="1">Cell membrane</location>
        <topology evidence="1">Multi-pass membrane protein</topology>
    </subcellularLocation>
    <subcellularLocation>
        <location evidence="2">Golgi apparatus membrane</location>
        <topology evidence="2">Multi-pass membrane protein</topology>
    </subcellularLocation>
</comment>
<dbReference type="GO" id="GO:0051119">
    <property type="term" value="F:sugar transmembrane transporter activity"/>
    <property type="evidence" value="ECO:0007669"/>
    <property type="project" value="InterPro"/>
</dbReference>
<evidence type="ECO:0000256" key="9">
    <source>
        <dbReference type="ARBA" id="ARBA00022737"/>
    </source>
</evidence>
<keyword evidence="5" id="KW-0813">Transport</keyword>
<evidence type="ECO:0000256" key="3">
    <source>
        <dbReference type="ARBA" id="ARBA00007809"/>
    </source>
</evidence>
<dbReference type="GO" id="GO:0005886">
    <property type="term" value="C:plasma membrane"/>
    <property type="evidence" value="ECO:0007669"/>
    <property type="project" value="UniProtKB-SubCell"/>
</dbReference>
<feature type="transmembrane region" description="Helical" evidence="13">
    <location>
        <begin position="83"/>
        <end position="105"/>
    </location>
</feature>
<dbReference type="InterPro" id="IPR004316">
    <property type="entry name" value="SWEET_rpt"/>
</dbReference>
<accession>A0A833SLR2</accession>
<sequence length="169" mass="18066">MVTVYGSLALFGETGQTRDEVGTTMGFITVTTTIVMYASPMATIVNVVRTKTASSMPFTMGVIVVFTSFSWAFYAGLQGNAFILAPNIVGFTLGVIQVILTIMYASVAPKDAQVNHVHSIESEHSVVLFSPIQAGDQEKKLCLLDGRHSPSFSAIHSPTRETGSSLGKD</sequence>
<dbReference type="Proteomes" id="UP000602510">
    <property type="component" value="Unassembled WGS sequence"/>
</dbReference>